<dbReference type="RefSeq" id="WP_098640095.1">
    <property type="nucleotide sequence ID" value="NZ_NVCO01000007.1"/>
</dbReference>
<sequence length="117" mass="13391">MKIRVVQLNENERPVVAEIDASQEIFSKGLEGAIVTDDIHLWFKNEKDEEDVLKDNLIFAYEDLEWEVICGNAFFASYIGGKDTLSLTDKQITEIQNRITPVITRTGETLFAIRLDQ</sequence>
<reference evidence="1 2" key="1">
    <citation type="submission" date="2017-09" db="EMBL/GenBank/DDBJ databases">
        <title>Large-scale bioinformatics analysis of Bacillus genomes uncovers conserved roles of natural products in bacterial physiology.</title>
        <authorList>
            <consortium name="Agbiome Team Llc"/>
            <person name="Bleich R.M."/>
            <person name="Grubbs K.J."/>
            <person name="Santa Maria K.C."/>
            <person name="Allen S.E."/>
            <person name="Farag S."/>
            <person name="Shank E.A."/>
            <person name="Bowers A."/>
        </authorList>
    </citation>
    <scope>NUCLEOTIDE SEQUENCE [LARGE SCALE GENOMIC DNA]</scope>
    <source>
        <strain evidence="1 2">AFS065400</strain>
    </source>
</reference>
<dbReference type="EMBL" id="NVCO01000007">
    <property type="protein sequence ID" value="PFT50763.1"/>
    <property type="molecule type" value="Genomic_DNA"/>
</dbReference>
<evidence type="ECO:0008006" key="3">
    <source>
        <dbReference type="Google" id="ProtNLM"/>
    </source>
</evidence>
<evidence type="ECO:0000313" key="2">
    <source>
        <dbReference type="Proteomes" id="UP000226106"/>
    </source>
</evidence>
<name>A0A9X7ATI0_BACTU</name>
<comment type="caution">
    <text evidence="1">The sequence shown here is derived from an EMBL/GenBank/DDBJ whole genome shotgun (WGS) entry which is preliminary data.</text>
</comment>
<dbReference type="AlphaFoldDB" id="A0A9X7ATI0"/>
<protein>
    <recommendedName>
        <fullName evidence="3">DUF3846 domain-containing protein</fullName>
    </recommendedName>
</protein>
<evidence type="ECO:0000313" key="1">
    <source>
        <dbReference type="EMBL" id="PFT50763.1"/>
    </source>
</evidence>
<organism evidence="1 2">
    <name type="scientific">Bacillus thuringiensis</name>
    <dbReference type="NCBI Taxonomy" id="1428"/>
    <lineage>
        <taxon>Bacteria</taxon>
        <taxon>Bacillati</taxon>
        <taxon>Bacillota</taxon>
        <taxon>Bacilli</taxon>
        <taxon>Bacillales</taxon>
        <taxon>Bacillaceae</taxon>
        <taxon>Bacillus</taxon>
        <taxon>Bacillus cereus group</taxon>
    </lineage>
</organism>
<gene>
    <name evidence="1" type="ORF">COK72_01810</name>
</gene>
<accession>A0A9X7ATI0</accession>
<dbReference type="Proteomes" id="UP000226106">
    <property type="component" value="Unassembled WGS sequence"/>
</dbReference>
<proteinExistence type="predicted"/>